<reference evidence="1 2" key="1">
    <citation type="submission" date="2018-11" db="EMBL/GenBank/DDBJ databases">
        <title>Phylogenetic determinants of toxin gene distribution in genomes of Brevibacillus laterosporus.</title>
        <authorList>
            <person name="Glare T.R."/>
            <person name="Durrant A."/>
            <person name="Berry C."/>
            <person name="Palma L."/>
            <person name="Ormskirk M."/>
            <person name="Cox M.O."/>
        </authorList>
    </citation>
    <scope>NUCLEOTIDE SEQUENCE [LARGE SCALE GENOMIC DNA]</scope>
    <source>
        <strain evidence="1 2">1821L</strain>
        <plasmid evidence="1 2">p1821L01</plasmid>
    </source>
</reference>
<protein>
    <submittedName>
        <fullName evidence="1">Uncharacterized protein</fullName>
    </submittedName>
</protein>
<dbReference type="AlphaFoldDB" id="A0A518V200"/>
<evidence type="ECO:0000313" key="2">
    <source>
        <dbReference type="Proteomes" id="UP000319432"/>
    </source>
</evidence>
<gene>
    <name evidence="1" type="ORF">EEL30_00685</name>
</gene>
<keyword evidence="1" id="KW-0614">Plasmid</keyword>
<dbReference type="EMBL" id="CP033461">
    <property type="protein sequence ID" value="QDX91020.1"/>
    <property type="molecule type" value="Genomic_DNA"/>
</dbReference>
<accession>A0A518V200</accession>
<geneLocation type="plasmid" evidence="1 2">
    <name>p1821L01</name>
</geneLocation>
<dbReference type="Proteomes" id="UP000319432">
    <property type="component" value="Plasmid p1821L01"/>
</dbReference>
<sequence length="81" mass="8916">MGEHGGQLEGTVKYMEQRFASSGLDPAKWDLTLTSGPLFKGEEGIIEVSSSYRFKSLNIIGVKAEFPLKASATYTSQVWSR</sequence>
<name>A0A518V200_BRELA</name>
<keyword evidence="2" id="KW-1185">Reference proteome</keyword>
<organism evidence="1 2">
    <name type="scientific">Brevibacillus laterosporus</name>
    <name type="common">Bacillus laterosporus</name>
    <dbReference type="NCBI Taxonomy" id="1465"/>
    <lineage>
        <taxon>Bacteria</taxon>
        <taxon>Bacillati</taxon>
        <taxon>Bacillota</taxon>
        <taxon>Bacilli</taxon>
        <taxon>Bacillales</taxon>
        <taxon>Paenibacillaceae</taxon>
        <taxon>Brevibacillus</taxon>
    </lineage>
</organism>
<proteinExistence type="predicted"/>
<evidence type="ECO:0000313" key="1">
    <source>
        <dbReference type="EMBL" id="QDX91020.1"/>
    </source>
</evidence>